<dbReference type="AlphaFoldDB" id="A0AAP2G2P0"/>
<comment type="pathway">
    <text evidence="1 8">Purine metabolism; guanine degradation; xanthine from guanine: step 1/1.</text>
</comment>
<evidence type="ECO:0000256" key="7">
    <source>
        <dbReference type="NCBIfam" id="TIGR02967"/>
    </source>
</evidence>
<dbReference type="NCBIfam" id="NF006679">
    <property type="entry name" value="PRK09228.1"/>
    <property type="match status" value="1"/>
</dbReference>
<dbReference type="Proteomes" id="UP001315686">
    <property type="component" value="Unassembled WGS sequence"/>
</dbReference>
<dbReference type="NCBIfam" id="TIGR02967">
    <property type="entry name" value="guan_deamin"/>
    <property type="match status" value="1"/>
</dbReference>
<dbReference type="Gene3D" id="2.30.40.10">
    <property type="entry name" value="Urease, subunit C, domain 1"/>
    <property type="match status" value="1"/>
</dbReference>
<keyword evidence="4 8" id="KW-0479">Metal-binding</keyword>
<evidence type="ECO:0000256" key="3">
    <source>
        <dbReference type="ARBA" id="ARBA00012781"/>
    </source>
</evidence>
<dbReference type="FunFam" id="3.20.20.140:FF:000022">
    <property type="entry name" value="Guanine deaminase"/>
    <property type="match status" value="1"/>
</dbReference>
<feature type="domain" description="Amidohydrolase-related" evidence="9">
    <location>
        <begin position="73"/>
        <end position="431"/>
    </location>
</feature>
<comment type="cofactor">
    <cofactor evidence="8">
        <name>Zn(2+)</name>
        <dbReference type="ChEBI" id="CHEBI:29105"/>
    </cofactor>
    <text evidence="8">Binds 1 zinc ion per subunit.</text>
</comment>
<reference evidence="11 12" key="1">
    <citation type="journal article" date="2021" name="Arch. Microbiol.">
        <title>Harenicola maris gen. nov., sp. nov. isolated from the Sea of Japan shallow sediments.</title>
        <authorList>
            <person name="Romanenko L.A."/>
            <person name="Kurilenko V.V."/>
            <person name="Chernysheva N.Y."/>
            <person name="Tekutyeva L.A."/>
            <person name="Velansky P.V."/>
            <person name="Svetashev V.I."/>
            <person name="Isaeva M.P."/>
        </authorList>
    </citation>
    <scope>NUCLEOTIDE SEQUENCE [LARGE SCALE GENOMIC DNA]</scope>
    <source>
        <strain evidence="11 12">KMM 3653</strain>
    </source>
</reference>
<evidence type="ECO:0000259" key="10">
    <source>
        <dbReference type="Pfam" id="PF22039"/>
    </source>
</evidence>
<dbReference type="GO" id="GO:0008892">
    <property type="term" value="F:guanine deaminase activity"/>
    <property type="evidence" value="ECO:0007669"/>
    <property type="project" value="UniProtKB-UniRule"/>
</dbReference>
<comment type="catalytic activity">
    <reaction evidence="8">
        <text>guanine + H2O + H(+) = xanthine + NH4(+)</text>
        <dbReference type="Rhea" id="RHEA:14665"/>
        <dbReference type="ChEBI" id="CHEBI:15377"/>
        <dbReference type="ChEBI" id="CHEBI:15378"/>
        <dbReference type="ChEBI" id="CHEBI:16235"/>
        <dbReference type="ChEBI" id="CHEBI:17712"/>
        <dbReference type="ChEBI" id="CHEBI:28938"/>
        <dbReference type="EC" id="3.5.4.3"/>
    </reaction>
</comment>
<comment type="caution">
    <text evidence="11">The sequence shown here is derived from an EMBL/GenBank/DDBJ whole genome shotgun (WGS) entry which is preliminary data.</text>
</comment>
<evidence type="ECO:0000256" key="4">
    <source>
        <dbReference type="ARBA" id="ARBA00022723"/>
    </source>
</evidence>
<dbReference type="GO" id="GO:0008270">
    <property type="term" value="F:zinc ion binding"/>
    <property type="evidence" value="ECO:0007669"/>
    <property type="project" value="UniProtKB-UniRule"/>
</dbReference>
<dbReference type="Gene3D" id="3.20.20.140">
    <property type="entry name" value="Metal-dependent hydrolases"/>
    <property type="match status" value="1"/>
</dbReference>
<dbReference type="InterPro" id="IPR014311">
    <property type="entry name" value="Guanine_deaminase"/>
</dbReference>
<dbReference type="RefSeq" id="WP_327792394.1">
    <property type="nucleotide sequence ID" value="NZ_JADQAZ010000001.1"/>
</dbReference>
<dbReference type="InterPro" id="IPR006680">
    <property type="entry name" value="Amidohydro-rel"/>
</dbReference>
<keyword evidence="5 8" id="KW-0378">Hydrolase</keyword>
<protein>
    <recommendedName>
        <fullName evidence="3 7">Guanine deaminase</fullName>
        <shortName evidence="8">Guanase</shortName>
        <ecNumber evidence="3 7">3.5.4.3</ecNumber>
    </recommendedName>
    <alternativeName>
        <fullName evidence="8">Guanine aminohydrolase</fullName>
    </alternativeName>
</protein>
<dbReference type="InterPro" id="IPR032466">
    <property type="entry name" value="Metal_Hydrolase"/>
</dbReference>
<dbReference type="PANTHER" id="PTHR11271">
    <property type="entry name" value="GUANINE DEAMINASE"/>
    <property type="match status" value="1"/>
</dbReference>
<comment type="similarity">
    <text evidence="2 8">Belongs to the metallo-dependent hydrolases superfamily. ATZ/TRZ family.</text>
</comment>
<evidence type="ECO:0000256" key="5">
    <source>
        <dbReference type="ARBA" id="ARBA00022801"/>
    </source>
</evidence>
<dbReference type="PANTHER" id="PTHR11271:SF6">
    <property type="entry name" value="GUANINE DEAMINASE"/>
    <property type="match status" value="1"/>
</dbReference>
<dbReference type="EMBL" id="JADQAZ010000001">
    <property type="protein sequence ID" value="MBT0956185.1"/>
    <property type="molecule type" value="Genomic_DNA"/>
</dbReference>
<evidence type="ECO:0000256" key="2">
    <source>
        <dbReference type="ARBA" id="ARBA00006745"/>
    </source>
</evidence>
<organism evidence="11 12">
    <name type="scientific">Harenicola maris</name>
    <dbReference type="NCBI Taxonomy" id="2841044"/>
    <lineage>
        <taxon>Bacteria</taxon>
        <taxon>Pseudomonadati</taxon>
        <taxon>Pseudomonadota</taxon>
        <taxon>Alphaproteobacteria</taxon>
        <taxon>Rhodobacterales</taxon>
        <taxon>Paracoccaceae</taxon>
        <taxon>Harenicola</taxon>
    </lineage>
</organism>
<dbReference type="SUPFAM" id="SSF51556">
    <property type="entry name" value="Metallo-dependent hydrolases"/>
    <property type="match status" value="1"/>
</dbReference>
<sequence>MTRRTLLLGQSLEFTRNPMAARAEGAPPEDAARHLSHAGVLIEDGLIGAFGEAATLAARYPEAPIIDYGAGLILPGFVDAHVHYAQTGIIASWGKRLIDWLNDYTFPEERRFADPAYAITLAGRYLDLVLANGTTTVASYGTVHAESVTALFQAALARGMAVVAGKTCMDRNAPDWLTDTPQSAYDDSARLIRRWHGQNRATYAVTPRFAPTSSPEQLEVMGALWAENPGTLMQTHLSEQVEEIAWVKDLYPKARDYLDVYETYGLTGPGAVFGHAIHLTDREIAHLSDSGSSVVHCPTSNAFIGSGLFQAARLAKAGITMGLATDTGGGSSFSMLRTMAAAYDISQLAGTPLHPAELLWLATAGAAESLQMQDQVGTLAPGSAADIIVLDLNSTPAIAQRAQRAGDIWGALFPTMMMGDDRALRSVWVSGAERQRQPDSRPAAAGFIAR</sequence>
<evidence type="ECO:0000256" key="8">
    <source>
        <dbReference type="RuleBase" id="RU366009"/>
    </source>
</evidence>
<dbReference type="InterPro" id="IPR054418">
    <property type="entry name" value="MQNX/HUTI_composite_N"/>
</dbReference>
<proteinExistence type="inferred from homology"/>
<comment type="function">
    <text evidence="8">Catalyzes the hydrolytic deamination of guanine, producing xanthine and ammonia.</text>
</comment>
<evidence type="ECO:0000313" key="11">
    <source>
        <dbReference type="EMBL" id="MBT0956185.1"/>
    </source>
</evidence>
<dbReference type="SUPFAM" id="SSF51338">
    <property type="entry name" value="Composite domain of metallo-dependent hydrolases"/>
    <property type="match status" value="1"/>
</dbReference>
<dbReference type="InterPro" id="IPR051607">
    <property type="entry name" value="Metallo-dep_hydrolases"/>
</dbReference>
<dbReference type="InterPro" id="IPR011059">
    <property type="entry name" value="Metal-dep_hydrolase_composite"/>
</dbReference>
<evidence type="ECO:0000313" key="12">
    <source>
        <dbReference type="Proteomes" id="UP001315686"/>
    </source>
</evidence>
<evidence type="ECO:0000259" key="9">
    <source>
        <dbReference type="Pfam" id="PF01979"/>
    </source>
</evidence>
<dbReference type="EC" id="3.5.4.3" evidence="3 7"/>
<evidence type="ECO:0000256" key="6">
    <source>
        <dbReference type="ARBA" id="ARBA00022833"/>
    </source>
</evidence>
<gene>
    <name evidence="11" type="primary">guaD</name>
    <name evidence="11" type="ORF">IV417_02200</name>
</gene>
<dbReference type="Pfam" id="PF22039">
    <property type="entry name" value="HUTI_composite_bact"/>
    <property type="match status" value="1"/>
</dbReference>
<keyword evidence="12" id="KW-1185">Reference proteome</keyword>
<feature type="domain" description="Aminodeoxyfutalosine deaminase/Imidazolonepropionase-like composite" evidence="10">
    <location>
        <begin position="38"/>
        <end position="63"/>
    </location>
</feature>
<dbReference type="GO" id="GO:0006147">
    <property type="term" value="P:guanine catabolic process"/>
    <property type="evidence" value="ECO:0007669"/>
    <property type="project" value="UniProtKB-UniRule"/>
</dbReference>
<dbReference type="Pfam" id="PF01979">
    <property type="entry name" value="Amidohydro_1"/>
    <property type="match status" value="1"/>
</dbReference>
<keyword evidence="6 8" id="KW-0862">Zinc</keyword>
<evidence type="ECO:0000256" key="1">
    <source>
        <dbReference type="ARBA" id="ARBA00004984"/>
    </source>
</evidence>
<dbReference type="GO" id="GO:0005829">
    <property type="term" value="C:cytosol"/>
    <property type="evidence" value="ECO:0007669"/>
    <property type="project" value="TreeGrafter"/>
</dbReference>
<accession>A0AAP2G2P0</accession>
<name>A0AAP2G2P0_9RHOB</name>